<dbReference type="AlphaFoldDB" id="A0AAV8V3P2"/>
<evidence type="ECO:0000256" key="1">
    <source>
        <dbReference type="SAM" id="Phobius"/>
    </source>
</evidence>
<sequence length="131" mass="14363">MSGVVEKAEKRGPGVSVSYGLSVVLIETKPWFSCFGEKTTPMLNMVGGQRGEIVATRGLYKPRKGDPRHVRLFRGYWNPERRKLRMEKEYGTLPQPTGANAATAKGGATEGLLFGLSMGYLFVLTVQLLLG</sequence>
<name>A0AAV8V3P2_9RHOD</name>
<dbReference type="EMBL" id="JAMWBK010000002">
    <property type="protein sequence ID" value="KAJ8907932.1"/>
    <property type="molecule type" value="Genomic_DNA"/>
</dbReference>
<evidence type="ECO:0000313" key="2">
    <source>
        <dbReference type="EMBL" id="KAJ8907932.1"/>
    </source>
</evidence>
<organism evidence="2 3">
    <name type="scientific">Rhodosorus marinus</name>
    <dbReference type="NCBI Taxonomy" id="101924"/>
    <lineage>
        <taxon>Eukaryota</taxon>
        <taxon>Rhodophyta</taxon>
        <taxon>Stylonematophyceae</taxon>
        <taxon>Stylonematales</taxon>
        <taxon>Stylonemataceae</taxon>
        <taxon>Rhodosorus</taxon>
    </lineage>
</organism>
<comment type="caution">
    <text evidence="2">The sequence shown here is derived from an EMBL/GenBank/DDBJ whole genome shotgun (WGS) entry which is preliminary data.</text>
</comment>
<keyword evidence="3" id="KW-1185">Reference proteome</keyword>
<protein>
    <recommendedName>
        <fullName evidence="4">SURF1-like protein</fullName>
    </recommendedName>
</protein>
<gene>
    <name evidence="2" type="ORF">NDN08_008035</name>
</gene>
<evidence type="ECO:0000313" key="3">
    <source>
        <dbReference type="Proteomes" id="UP001157974"/>
    </source>
</evidence>
<evidence type="ECO:0008006" key="4">
    <source>
        <dbReference type="Google" id="ProtNLM"/>
    </source>
</evidence>
<keyword evidence="1" id="KW-1133">Transmembrane helix</keyword>
<accession>A0AAV8V3P2</accession>
<feature type="transmembrane region" description="Helical" evidence="1">
    <location>
        <begin position="112"/>
        <end position="130"/>
    </location>
</feature>
<keyword evidence="1" id="KW-0812">Transmembrane</keyword>
<reference evidence="2 3" key="1">
    <citation type="journal article" date="2023" name="Nat. Commun.">
        <title>Origin of minicircular mitochondrial genomes in red algae.</title>
        <authorList>
            <person name="Lee Y."/>
            <person name="Cho C.H."/>
            <person name="Lee Y.M."/>
            <person name="Park S.I."/>
            <person name="Yang J.H."/>
            <person name="West J.A."/>
            <person name="Bhattacharya D."/>
            <person name="Yoon H.S."/>
        </authorList>
    </citation>
    <scope>NUCLEOTIDE SEQUENCE [LARGE SCALE GENOMIC DNA]</scope>
    <source>
        <strain evidence="2 3">CCMP1338</strain>
        <tissue evidence="2">Whole cell</tissue>
    </source>
</reference>
<proteinExistence type="predicted"/>
<keyword evidence="1" id="KW-0472">Membrane</keyword>
<dbReference type="Proteomes" id="UP001157974">
    <property type="component" value="Unassembled WGS sequence"/>
</dbReference>